<dbReference type="PANTHER" id="PTHR34109:SF1">
    <property type="entry name" value="VOC DOMAIN-CONTAINING PROTEIN"/>
    <property type="match status" value="1"/>
</dbReference>
<sequence length="147" mass="16104">MTSRTVRSTLIPSLRYRDAPAMIDWLCRALGFQRHAVYEDGEGGIAHAQLSFGDGLLMLGSARDDDWGRRFAAPADIGNRVTQSCCCLVADPDAHYAQAKAAGAQIVDELHSPEFGGRAYSCRDPEGQLWWFGSYDPWSVPAAGRRA</sequence>
<reference evidence="2 3" key="1">
    <citation type="submission" date="2019-03" db="EMBL/GenBank/DDBJ databases">
        <title>Genomic Encyclopedia of Type Strains, Phase IV (KMG-IV): sequencing the most valuable type-strain genomes for metagenomic binning, comparative biology and taxonomic classification.</title>
        <authorList>
            <person name="Goeker M."/>
        </authorList>
    </citation>
    <scope>NUCLEOTIDE SEQUENCE [LARGE SCALE GENOMIC DNA]</scope>
    <source>
        <strain evidence="2 3">DSM 21667</strain>
    </source>
</reference>
<proteinExistence type="predicted"/>
<name>A0A4R6YQU2_9GAMM</name>
<accession>A0A4R6YQU2</accession>
<feature type="domain" description="VOC" evidence="1">
    <location>
        <begin position="7"/>
        <end position="135"/>
    </location>
</feature>
<evidence type="ECO:0000313" key="3">
    <source>
        <dbReference type="Proteomes" id="UP000295293"/>
    </source>
</evidence>
<dbReference type="OrthoDB" id="9806868at2"/>
<dbReference type="Gene3D" id="3.30.720.120">
    <property type="match status" value="1"/>
</dbReference>
<organism evidence="2 3">
    <name type="scientific">Tahibacter aquaticus</name>
    <dbReference type="NCBI Taxonomy" id="520092"/>
    <lineage>
        <taxon>Bacteria</taxon>
        <taxon>Pseudomonadati</taxon>
        <taxon>Pseudomonadota</taxon>
        <taxon>Gammaproteobacteria</taxon>
        <taxon>Lysobacterales</taxon>
        <taxon>Rhodanobacteraceae</taxon>
        <taxon>Tahibacter</taxon>
    </lineage>
</organism>
<dbReference type="PANTHER" id="PTHR34109">
    <property type="entry name" value="BNAUNNG04460D PROTEIN-RELATED"/>
    <property type="match status" value="1"/>
</dbReference>
<dbReference type="AlphaFoldDB" id="A0A4R6YQU2"/>
<dbReference type="PROSITE" id="PS51819">
    <property type="entry name" value="VOC"/>
    <property type="match status" value="1"/>
</dbReference>
<dbReference type="InterPro" id="IPR029068">
    <property type="entry name" value="Glyas_Bleomycin-R_OHBP_Dase"/>
</dbReference>
<dbReference type="EMBL" id="SNZH01000013">
    <property type="protein sequence ID" value="TDR40335.1"/>
    <property type="molecule type" value="Genomic_DNA"/>
</dbReference>
<dbReference type="Pfam" id="PF00903">
    <property type="entry name" value="Glyoxalase"/>
    <property type="match status" value="1"/>
</dbReference>
<evidence type="ECO:0000259" key="1">
    <source>
        <dbReference type="PROSITE" id="PS51819"/>
    </source>
</evidence>
<dbReference type="Gene3D" id="3.30.720.110">
    <property type="match status" value="1"/>
</dbReference>
<protein>
    <submittedName>
        <fullName evidence="2">Putative glyoxalase superfamily protein PhnB</fullName>
    </submittedName>
</protein>
<dbReference type="InterPro" id="IPR037523">
    <property type="entry name" value="VOC_core"/>
</dbReference>
<dbReference type="InterPro" id="IPR004360">
    <property type="entry name" value="Glyas_Fos-R_dOase_dom"/>
</dbReference>
<dbReference type="Proteomes" id="UP000295293">
    <property type="component" value="Unassembled WGS sequence"/>
</dbReference>
<comment type="caution">
    <text evidence="2">The sequence shown here is derived from an EMBL/GenBank/DDBJ whole genome shotgun (WGS) entry which is preliminary data.</text>
</comment>
<dbReference type="SUPFAM" id="SSF54593">
    <property type="entry name" value="Glyoxalase/Bleomycin resistance protein/Dihydroxybiphenyl dioxygenase"/>
    <property type="match status" value="1"/>
</dbReference>
<evidence type="ECO:0000313" key="2">
    <source>
        <dbReference type="EMBL" id="TDR40335.1"/>
    </source>
</evidence>
<keyword evidence="3" id="KW-1185">Reference proteome</keyword>
<dbReference type="RefSeq" id="WP_133820289.1">
    <property type="nucleotide sequence ID" value="NZ_SNZH01000013.1"/>
</dbReference>
<gene>
    <name evidence="2" type="ORF">DFR29_11335</name>
</gene>